<keyword evidence="2" id="KW-1133">Transmembrane helix</keyword>
<keyword evidence="2" id="KW-0472">Membrane</keyword>
<proteinExistence type="predicted"/>
<dbReference type="Proteomes" id="UP000799640">
    <property type="component" value="Unassembled WGS sequence"/>
</dbReference>
<dbReference type="OrthoDB" id="5397827at2759"/>
<dbReference type="AlphaFoldDB" id="A0A6G1HZ60"/>
<keyword evidence="2" id="KW-0812">Transmembrane</keyword>
<protein>
    <submittedName>
        <fullName evidence="3">Uncharacterized protein</fullName>
    </submittedName>
</protein>
<accession>A0A6G1HZ60</accession>
<evidence type="ECO:0000313" key="3">
    <source>
        <dbReference type="EMBL" id="KAF2401224.1"/>
    </source>
</evidence>
<feature type="transmembrane region" description="Helical" evidence="2">
    <location>
        <begin position="108"/>
        <end position="127"/>
    </location>
</feature>
<feature type="region of interest" description="Disordered" evidence="1">
    <location>
        <begin position="29"/>
        <end position="76"/>
    </location>
</feature>
<evidence type="ECO:0000256" key="2">
    <source>
        <dbReference type="SAM" id="Phobius"/>
    </source>
</evidence>
<sequence>MAASLAAAGPNLQRRLLLRYASRPTSIQHFRAASSKSGKASLKPLVLEKPDKFRPPSHASRPRNAAPRAFPGPPLSKEELEAQKTKKYPHMMPPEGTFMHWFLTNRMLHAYISMSVLVFLAVFMLLAEFHSKNKFPELVPPKSIFFTSPLQYLSQYIHVYKLHTEALSAETAEKRRKQVEDARKRAEYRRVHGMENEGGLGGWTGLGEERPAVAGAHEGGDLEGEVEERRPKKPLRKWFGIW</sequence>
<feature type="compositionally biased region" description="Low complexity" evidence="1">
    <location>
        <begin position="32"/>
        <end position="43"/>
    </location>
</feature>
<keyword evidence="4" id="KW-1185">Reference proteome</keyword>
<dbReference type="EMBL" id="ML996693">
    <property type="protein sequence ID" value="KAF2401224.1"/>
    <property type="molecule type" value="Genomic_DNA"/>
</dbReference>
<evidence type="ECO:0000256" key="1">
    <source>
        <dbReference type="SAM" id="MobiDB-lite"/>
    </source>
</evidence>
<name>A0A6G1HZ60_9PEZI</name>
<evidence type="ECO:0000313" key="4">
    <source>
        <dbReference type="Proteomes" id="UP000799640"/>
    </source>
</evidence>
<organism evidence="3 4">
    <name type="scientific">Trichodelitschia bisporula</name>
    <dbReference type="NCBI Taxonomy" id="703511"/>
    <lineage>
        <taxon>Eukaryota</taxon>
        <taxon>Fungi</taxon>
        <taxon>Dikarya</taxon>
        <taxon>Ascomycota</taxon>
        <taxon>Pezizomycotina</taxon>
        <taxon>Dothideomycetes</taxon>
        <taxon>Dothideomycetes incertae sedis</taxon>
        <taxon>Phaeotrichales</taxon>
        <taxon>Phaeotrichaceae</taxon>
        <taxon>Trichodelitschia</taxon>
    </lineage>
</organism>
<reference evidence="3" key="1">
    <citation type="journal article" date="2020" name="Stud. Mycol.">
        <title>101 Dothideomycetes genomes: a test case for predicting lifestyles and emergence of pathogens.</title>
        <authorList>
            <person name="Haridas S."/>
            <person name="Albert R."/>
            <person name="Binder M."/>
            <person name="Bloem J."/>
            <person name="Labutti K."/>
            <person name="Salamov A."/>
            <person name="Andreopoulos B."/>
            <person name="Baker S."/>
            <person name="Barry K."/>
            <person name="Bills G."/>
            <person name="Bluhm B."/>
            <person name="Cannon C."/>
            <person name="Castanera R."/>
            <person name="Culley D."/>
            <person name="Daum C."/>
            <person name="Ezra D."/>
            <person name="Gonzalez J."/>
            <person name="Henrissat B."/>
            <person name="Kuo A."/>
            <person name="Liang C."/>
            <person name="Lipzen A."/>
            <person name="Lutzoni F."/>
            <person name="Magnuson J."/>
            <person name="Mondo S."/>
            <person name="Nolan M."/>
            <person name="Ohm R."/>
            <person name="Pangilinan J."/>
            <person name="Park H.-J."/>
            <person name="Ramirez L."/>
            <person name="Alfaro M."/>
            <person name="Sun H."/>
            <person name="Tritt A."/>
            <person name="Yoshinaga Y."/>
            <person name="Zwiers L.-H."/>
            <person name="Turgeon B."/>
            <person name="Goodwin S."/>
            <person name="Spatafora J."/>
            <person name="Crous P."/>
            <person name="Grigoriev I."/>
        </authorList>
    </citation>
    <scope>NUCLEOTIDE SEQUENCE</scope>
    <source>
        <strain evidence="3">CBS 262.69</strain>
    </source>
</reference>
<gene>
    <name evidence="3" type="ORF">EJ06DRAFT_529357</name>
</gene>